<dbReference type="PATRIC" id="fig|1411022.3.peg.143"/>
<evidence type="ECO:0000313" key="1">
    <source>
        <dbReference type="EMBL" id="ETK10169.1"/>
    </source>
</evidence>
<evidence type="ECO:0000313" key="2">
    <source>
        <dbReference type="Proteomes" id="UP000034982"/>
    </source>
</evidence>
<dbReference type="AlphaFoldDB" id="W2CSK8"/>
<reference evidence="1 2" key="1">
    <citation type="submission" date="2013-11" db="EMBL/GenBank/DDBJ databases">
        <title>Single cell genomics of uncultured Tannerella BU063 (oral taxon 286).</title>
        <authorList>
            <person name="Beall C.J."/>
            <person name="Campbell A.G."/>
            <person name="Griffen A.L."/>
            <person name="Podar M."/>
            <person name="Leys E.J."/>
        </authorList>
    </citation>
    <scope>NUCLEOTIDE SEQUENCE [LARGE SCALE GENOMIC DNA]</scope>
    <source>
        <strain evidence="1">Cell 1/3</strain>
    </source>
</reference>
<gene>
    <name evidence="1" type="ORF">T230_02930</name>
</gene>
<dbReference type="Proteomes" id="UP000034982">
    <property type="component" value="Unassembled WGS sequence"/>
</dbReference>
<name>W2CSK8_9BACT</name>
<comment type="caution">
    <text evidence="1">The sequence shown here is derived from an EMBL/GenBank/DDBJ whole genome shotgun (WGS) entry which is preliminary data.</text>
</comment>
<organism evidence="1 2">
    <name type="scientific">Tannerella sp. oral taxon BU063 isolate Cell 1/3</name>
    <dbReference type="NCBI Taxonomy" id="1411022"/>
    <lineage>
        <taxon>Bacteria</taxon>
        <taxon>Pseudomonadati</taxon>
        <taxon>Bacteroidota</taxon>
        <taxon>Bacteroidia</taxon>
        <taxon>Bacteroidales</taxon>
        <taxon>Tannerellaceae</taxon>
        <taxon>Tannerella</taxon>
    </lineage>
</organism>
<accession>W2CSK8</accession>
<sequence length="273" mass="31709">MPFYDGDKSNVLSVYESSYQYQSYVAQAYQQIKRSEAKCVYSHFFVVADDMIINPNITEDNLFEYTGIGVDECYIISVRDISKEKYPMSQFHTISSFNVKIGGDKIPTYDEAIERMRVYGCIEHFAFRWSQLAQHLAHLLISLFGAKKKYQVKMIFKVLKMFFLRKKFSYPIVWGGCDCLLLTESVMSTFCTYCGVFAASELFVEFAIPTALILSTRKIITSDDIRLSCIAQLYMVNEAAFCEKYRYSLTSLLEDYPKDVFFIHPIKLSKWIK</sequence>
<protein>
    <submittedName>
        <fullName evidence="1">Uncharacterized protein</fullName>
    </submittedName>
</protein>
<dbReference type="EMBL" id="AYYE01000578">
    <property type="protein sequence ID" value="ETK10169.1"/>
    <property type="molecule type" value="Genomic_DNA"/>
</dbReference>
<proteinExistence type="predicted"/>